<evidence type="ECO:0000256" key="2">
    <source>
        <dbReference type="SAM" id="SignalP"/>
    </source>
</evidence>
<feature type="region of interest" description="Disordered" evidence="1">
    <location>
        <begin position="1"/>
        <end position="22"/>
    </location>
</feature>
<proteinExistence type="predicted"/>
<feature type="signal peptide" evidence="2">
    <location>
        <begin position="1"/>
        <end position="45"/>
    </location>
</feature>
<name>A0A8J9YD26_9NEOP</name>
<dbReference type="EMBL" id="OV170223">
    <property type="protein sequence ID" value="CAH0721861.1"/>
    <property type="molecule type" value="Genomic_DNA"/>
</dbReference>
<sequence length="73" mass="8203">MTTNYSQTVLTETTREGRTHNAENPKRHRLLFLLRLLHIVLPAFAERHVLLASVPPHRHVPDGKAGGIVCNSL</sequence>
<organism evidence="3 4">
    <name type="scientific">Brenthis ino</name>
    <name type="common">lesser marbled fritillary</name>
    <dbReference type="NCBI Taxonomy" id="405034"/>
    <lineage>
        <taxon>Eukaryota</taxon>
        <taxon>Metazoa</taxon>
        <taxon>Ecdysozoa</taxon>
        <taxon>Arthropoda</taxon>
        <taxon>Hexapoda</taxon>
        <taxon>Insecta</taxon>
        <taxon>Pterygota</taxon>
        <taxon>Neoptera</taxon>
        <taxon>Endopterygota</taxon>
        <taxon>Lepidoptera</taxon>
        <taxon>Glossata</taxon>
        <taxon>Ditrysia</taxon>
        <taxon>Papilionoidea</taxon>
        <taxon>Nymphalidae</taxon>
        <taxon>Heliconiinae</taxon>
        <taxon>Argynnini</taxon>
        <taxon>Brenthis</taxon>
    </lineage>
</organism>
<feature type="non-terminal residue" evidence="3">
    <location>
        <position position="73"/>
    </location>
</feature>
<protein>
    <submittedName>
        <fullName evidence="3">Uncharacterized protein</fullName>
    </submittedName>
</protein>
<evidence type="ECO:0000313" key="4">
    <source>
        <dbReference type="Proteomes" id="UP000838878"/>
    </source>
</evidence>
<feature type="compositionally biased region" description="Polar residues" evidence="1">
    <location>
        <begin position="1"/>
        <end position="12"/>
    </location>
</feature>
<feature type="compositionally biased region" description="Basic and acidic residues" evidence="1">
    <location>
        <begin position="13"/>
        <end position="22"/>
    </location>
</feature>
<evidence type="ECO:0000256" key="1">
    <source>
        <dbReference type="SAM" id="MobiDB-lite"/>
    </source>
</evidence>
<keyword evidence="2" id="KW-0732">Signal</keyword>
<keyword evidence="4" id="KW-1185">Reference proteome</keyword>
<evidence type="ECO:0000313" key="3">
    <source>
        <dbReference type="EMBL" id="CAH0721861.1"/>
    </source>
</evidence>
<dbReference type="Proteomes" id="UP000838878">
    <property type="component" value="Chromosome 3"/>
</dbReference>
<gene>
    <name evidence="3" type="ORF">BINO364_LOCUS7903</name>
</gene>
<reference evidence="3" key="1">
    <citation type="submission" date="2021-12" db="EMBL/GenBank/DDBJ databases">
        <authorList>
            <person name="Martin H S."/>
        </authorList>
    </citation>
    <scope>NUCLEOTIDE SEQUENCE</scope>
</reference>
<dbReference type="AlphaFoldDB" id="A0A8J9YD26"/>
<accession>A0A8J9YD26</accession>
<feature type="chain" id="PRO_5035419428" evidence="2">
    <location>
        <begin position="46"/>
        <end position="73"/>
    </location>
</feature>